<dbReference type="RefSeq" id="WP_220201950.1">
    <property type="nucleotide sequence ID" value="NZ_BNJK01000001.1"/>
</dbReference>
<organism evidence="2 3">
    <name type="scientific">Reticulibacter mediterranei</name>
    <dbReference type="NCBI Taxonomy" id="2778369"/>
    <lineage>
        <taxon>Bacteria</taxon>
        <taxon>Bacillati</taxon>
        <taxon>Chloroflexota</taxon>
        <taxon>Ktedonobacteria</taxon>
        <taxon>Ktedonobacterales</taxon>
        <taxon>Reticulibacteraceae</taxon>
        <taxon>Reticulibacter</taxon>
    </lineage>
</organism>
<protein>
    <recommendedName>
        <fullName evidence="1">N-acetyltransferase domain-containing protein</fullName>
    </recommendedName>
</protein>
<evidence type="ECO:0000259" key="1">
    <source>
        <dbReference type="PROSITE" id="PS51186"/>
    </source>
</evidence>
<keyword evidence="3" id="KW-1185">Reference proteome</keyword>
<dbReference type="PROSITE" id="PS51186">
    <property type="entry name" value="GNAT"/>
    <property type="match status" value="1"/>
</dbReference>
<dbReference type="Proteomes" id="UP000597444">
    <property type="component" value="Unassembled WGS sequence"/>
</dbReference>
<dbReference type="SUPFAM" id="SSF55729">
    <property type="entry name" value="Acyl-CoA N-acyltransferases (Nat)"/>
    <property type="match status" value="1"/>
</dbReference>
<comment type="caution">
    <text evidence="2">The sequence shown here is derived from an EMBL/GenBank/DDBJ whole genome shotgun (WGS) entry which is preliminary data.</text>
</comment>
<gene>
    <name evidence="2" type="ORF">KSF_010760</name>
</gene>
<dbReference type="EMBL" id="BNJK01000001">
    <property type="protein sequence ID" value="GHO91028.1"/>
    <property type="molecule type" value="Genomic_DNA"/>
</dbReference>
<dbReference type="AlphaFoldDB" id="A0A8J3N016"/>
<dbReference type="Gene3D" id="3.40.630.30">
    <property type="match status" value="1"/>
</dbReference>
<sequence length="176" mass="19712">MRIRNYRPEYLPSIVQIQHAAAREDGTAARSEVDIANWLQESEAEVNAFVVTDDDDELNPWGQAGTLDGLEGEVAGYTVVQLQRDQSGYHFLCQGAVHPQHRRQNAGRTLLVGALNRARLLASDFEFEAEQEGVAIYFETLFPTSDPGAARLATKYEMQPTDEVVGEGTRLYRREL</sequence>
<name>A0A8J3N016_9CHLR</name>
<dbReference type="GO" id="GO:0016747">
    <property type="term" value="F:acyltransferase activity, transferring groups other than amino-acyl groups"/>
    <property type="evidence" value="ECO:0007669"/>
    <property type="project" value="InterPro"/>
</dbReference>
<reference evidence="2" key="1">
    <citation type="submission" date="2020-10" db="EMBL/GenBank/DDBJ databases">
        <title>Taxonomic study of unclassified bacteria belonging to the class Ktedonobacteria.</title>
        <authorList>
            <person name="Yabe S."/>
            <person name="Wang C.M."/>
            <person name="Zheng Y."/>
            <person name="Sakai Y."/>
            <person name="Cavaletti L."/>
            <person name="Monciardini P."/>
            <person name="Donadio S."/>
        </authorList>
    </citation>
    <scope>NUCLEOTIDE SEQUENCE</scope>
    <source>
        <strain evidence="2">ID150040</strain>
    </source>
</reference>
<accession>A0A8J3N016</accession>
<proteinExistence type="predicted"/>
<dbReference type="Pfam" id="PF00583">
    <property type="entry name" value="Acetyltransf_1"/>
    <property type="match status" value="1"/>
</dbReference>
<evidence type="ECO:0000313" key="3">
    <source>
        <dbReference type="Proteomes" id="UP000597444"/>
    </source>
</evidence>
<dbReference type="InterPro" id="IPR000182">
    <property type="entry name" value="GNAT_dom"/>
</dbReference>
<feature type="domain" description="N-acetyltransferase" evidence="1">
    <location>
        <begin position="1"/>
        <end position="176"/>
    </location>
</feature>
<dbReference type="InterPro" id="IPR016181">
    <property type="entry name" value="Acyl_CoA_acyltransferase"/>
</dbReference>
<dbReference type="CDD" id="cd04301">
    <property type="entry name" value="NAT_SF"/>
    <property type="match status" value="1"/>
</dbReference>
<evidence type="ECO:0000313" key="2">
    <source>
        <dbReference type="EMBL" id="GHO91028.1"/>
    </source>
</evidence>